<dbReference type="Gene3D" id="3.40.980.10">
    <property type="entry name" value="MoaB/Mog-like domain"/>
    <property type="match status" value="1"/>
</dbReference>
<evidence type="ECO:0000313" key="3">
    <source>
        <dbReference type="EMBL" id="RKD95732.1"/>
    </source>
</evidence>
<feature type="domain" description="MoaB/Mog" evidence="2">
    <location>
        <begin position="28"/>
        <end position="172"/>
    </location>
</feature>
<dbReference type="GO" id="GO:0006777">
    <property type="term" value="P:Mo-molybdopterin cofactor biosynthetic process"/>
    <property type="evidence" value="ECO:0007669"/>
    <property type="project" value="InterPro"/>
</dbReference>
<feature type="region of interest" description="Disordered" evidence="1">
    <location>
        <begin position="1"/>
        <end position="26"/>
    </location>
</feature>
<evidence type="ECO:0000259" key="2">
    <source>
        <dbReference type="SMART" id="SM00852"/>
    </source>
</evidence>
<feature type="region of interest" description="Disordered" evidence="1">
    <location>
        <begin position="176"/>
        <end position="198"/>
    </location>
</feature>
<dbReference type="EMBL" id="RAPO01000002">
    <property type="protein sequence ID" value="RKD95732.1"/>
    <property type="molecule type" value="Genomic_DNA"/>
</dbReference>
<evidence type="ECO:0000313" key="4">
    <source>
        <dbReference type="Proteomes" id="UP000283805"/>
    </source>
</evidence>
<reference evidence="3 4" key="1">
    <citation type="submission" date="2018-09" db="EMBL/GenBank/DDBJ databases">
        <title>Genomic Encyclopedia of Archaeal and Bacterial Type Strains, Phase II (KMG-II): from individual species to whole genera.</title>
        <authorList>
            <person name="Goeker M."/>
        </authorList>
    </citation>
    <scope>NUCLEOTIDE SEQUENCE [LARGE SCALE GENOMIC DNA]</scope>
    <source>
        <strain evidence="3 4">DSM 13151</strain>
    </source>
</reference>
<feature type="compositionally biased region" description="Acidic residues" evidence="1">
    <location>
        <begin position="8"/>
        <end position="22"/>
    </location>
</feature>
<name>A0A3R7DDU6_9EURY</name>
<accession>A0A3R7DDU6</accession>
<feature type="compositionally biased region" description="Acidic residues" evidence="1">
    <location>
        <begin position="179"/>
        <end position="188"/>
    </location>
</feature>
<dbReference type="PANTHER" id="PTHR43232:SF2">
    <property type="entry name" value="MOLYBDENUM COFACTOR BIOSYNTHESIS PROTEIN B"/>
    <property type="match status" value="1"/>
</dbReference>
<dbReference type="GO" id="GO:0005829">
    <property type="term" value="C:cytosol"/>
    <property type="evidence" value="ECO:0007669"/>
    <property type="project" value="TreeGrafter"/>
</dbReference>
<dbReference type="Pfam" id="PF00994">
    <property type="entry name" value="MoCF_biosynth"/>
    <property type="match status" value="1"/>
</dbReference>
<dbReference type="Proteomes" id="UP000283805">
    <property type="component" value="Unassembled WGS sequence"/>
</dbReference>
<dbReference type="SUPFAM" id="SSF53218">
    <property type="entry name" value="Molybdenum cofactor biosynthesis proteins"/>
    <property type="match status" value="1"/>
</dbReference>
<dbReference type="RefSeq" id="WP_120244970.1">
    <property type="nucleotide sequence ID" value="NZ_RAPO01000002.1"/>
</dbReference>
<dbReference type="OrthoDB" id="205337at2157"/>
<dbReference type="InterPro" id="IPR036425">
    <property type="entry name" value="MoaB/Mog-like_dom_sf"/>
</dbReference>
<comment type="caution">
    <text evidence="3">The sequence shown here is derived from an EMBL/GenBank/DDBJ whole genome shotgun (WGS) entry which is preliminary data.</text>
</comment>
<dbReference type="PANTHER" id="PTHR43232">
    <property type="entry name" value="MOLYBDENUM COFACTOR BIOSYNTHESIS PROTEIN B"/>
    <property type="match status" value="1"/>
</dbReference>
<protein>
    <submittedName>
        <fullName evidence="3">Molybdenum cofactor biosynthesis protein B</fullName>
    </submittedName>
</protein>
<dbReference type="SMART" id="SM00852">
    <property type="entry name" value="MoCF_biosynth"/>
    <property type="match status" value="1"/>
</dbReference>
<organism evidence="3 4">
    <name type="scientific">Halopiger aswanensis</name>
    <dbReference type="NCBI Taxonomy" id="148449"/>
    <lineage>
        <taxon>Archaea</taxon>
        <taxon>Methanobacteriati</taxon>
        <taxon>Methanobacteriota</taxon>
        <taxon>Stenosarchaea group</taxon>
        <taxon>Halobacteria</taxon>
        <taxon>Halobacteriales</taxon>
        <taxon>Natrialbaceae</taxon>
        <taxon>Halopiger</taxon>
    </lineage>
</organism>
<dbReference type="PIRSF" id="PIRSF006443">
    <property type="entry name" value="MoaB"/>
    <property type="match status" value="1"/>
</dbReference>
<proteinExistence type="predicted"/>
<gene>
    <name evidence="3" type="ORF">ATJ93_2594</name>
</gene>
<dbReference type="InterPro" id="IPR001453">
    <property type="entry name" value="MoaB/Mog_dom"/>
</dbReference>
<feature type="compositionally biased region" description="Basic and acidic residues" evidence="1">
    <location>
        <begin position="189"/>
        <end position="198"/>
    </location>
</feature>
<evidence type="ECO:0000256" key="1">
    <source>
        <dbReference type="SAM" id="MobiDB-lite"/>
    </source>
</evidence>
<dbReference type="InterPro" id="IPR012245">
    <property type="entry name" value="MoaB"/>
</dbReference>
<sequence length="198" mass="20982">MSERESESDAEPASETAIESEESSLGASIVTIAADRSLDDDPAGTAVEDALEGADFDLATREHVVPSHDRVQSIVLRMIERDDVDLVITAGATSVEPDDVVIEAVESLLDKELTAFGELFTSLAYEAVGTRVVAARTLAGVAEGKPVFCLPGSADAARLATEEIILPEAGHLVDLARVDEEETDESEEIDRNGDGNSR</sequence>
<dbReference type="AlphaFoldDB" id="A0A3R7DDU6"/>
<keyword evidence="4" id="KW-1185">Reference proteome</keyword>